<dbReference type="Proteomes" id="UP000814140">
    <property type="component" value="Unassembled WGS sequence"/>
</dbReference>
<reference evidence="1" key="2">
    <citation type="journal article" date="2022" name="New Phytol.">
        <title>Evolutionary transition to the ectomycorrhizal habit in the genomes of a hyperdiverse lineage of mushroom-forming fungi.</title>
        <authorList>
            <person name="Looney B."/>
            <person name="Miyauchi S."/>
            <person name="Morin E."/>
            <person name="Drula E."/>
            <person name="Courty P.E."/>
            <person name="Kohler A."/>
            <person name="Kuo A."/>
            <person name="LaButti K."/>
            <person name="Pangilinan J."/>
            <person name="Lipzen A."/>
            <person name="Riley R."/>
            <person name="Andreopoulos W."/>
            <person name="He G."/>
            <person name="Johnson J."/>
            <person name="Nolan M."/>
            <person name="Tritt A."/>
            <person name="Barry K.W."/>
            <person name="Grigoriev I.V."/>
            <person name="Nagy L.G."/>
            <person name="Hibbett D."/>
            <person name="Henrissat B."/>
            <person name="Matheny P.B."/>
            <person name="Labbe J."/>
            <person name="Martin F.M."/>
        </authorList>
    </citation>
    <scope>NUCLEOTIDE SEQUENCE</scope>
    <source>
        <strain evidence="1">HHB10654</strain>
    </source>
</reference>
<gene>
    <name evidence="1" type="ORF">BV25DRAFT_1829290</name>
</gene>
<sequence>MIPIIIAIVAAFLPFSSAHIALWTPAMWGFNVTQQTFPYDNRPVAPLINYTFEQWWFHGHLQYPPHPEDVFQLPAGQNVTTELGCNKGATSFFASSEGGDIRSGDDPCPGSPTAEYHTTGIDDVKGCALAIAYKSNVSDVTPEDFTVFSVNQTCVFNRFTDFSVPERMPPCPNGQCICAWFWIHSPDSGGEQNYMNGFQCNITNSTSTVPLAKSQVPRRCGADPSFNKALPAPGNCTYGAKQPFYWFQNETNNMFEGTYAPPFYTDLYNFLDGPQDDIFADSYVSLPAPNANQTLLPQLNVVRPGQALRVPNQSLLPASLLPTAAAGISTFVPSSSVASVVAASAPPSSPAVVTASSSLATTSASLSSAASSIAPSPSSAPQVTETVFVTVVVATPASATSTSIAVSTSAPVAPASNSAPVLAPAQSPASASVPAPTPSIIILNPASTNASTPTNEMISALAANAGQLLDAVNDTSADPSAAPVRMCRSNVKTLDSVGPDGRPMKRSLSARLGMGTYERKRNMHKRGLSGLWGFW</sequence>
<comment type="caution">
    <text evidence="1">The sequence shown here is derived from an EMBL/GenBank/DDBJ whole genome shotgun (WGS) entry which is preliminary data.</text>
</comment>
<protein>
    <submittedName>
        <fullName evidence="1">Uncharacterized protein</fullName>
    </submittedName>
</protein>
<evidence type="ECO:0000313" key="1">
    <source>
        <dbReference type="EMBL" id="KAI0059243.1"/>
    </source>
</evidence>
<proteinExistence type="predicted"/>
<organism evidence="1 2">
    <name type="scientific">Artomyces pyxidatus</name>
    <dbReference type="NCBI Taxonomy" id="48021"/>
    <lineage>
        <taxon>Eukaryota</taxon>
        <taxon>Fungi</taxon>
        <taxon>Dikarya</taxon>
        <taxon>Basidiomycota</taxon>
        <taxon>Agaricomycotina</taxon>
        <taxon>Agaricomycetes</taxon>
        <taxon>Russulales</taxon>
        <taxon>Auriscalpiaceae</taxon>
        <taxon>Artomyces</taxon>
    </lineage>
</organism>
<keyword evidence="2" id="KW-1185">Reference proteome</keyword>
<evidence type="ECO:0000313" key="2">
    <source>
        <dbReference type="Proteomes" id="UP000814140"/>
    </source>
</evidence>
<reference evidence="1" key="1">
    <citation type="submission" date="2021-03" db="EMBL/GenBank/DDBJ databases">
        <authorList>
            <consortium name="DOE Joint Genome Institute"/>
            <person name="Ahrendt S."/>
            <person name="Looney B.P."/>
            <person name="Miyauchi S."/>
            <person name="Morin E."/>
            <person name="Drula E."/>
            <person name="Courty P.E."/>
            <person name="Chicoki N."/>
            <person name="Fauchery L."/>
            <person name="Kohler A."/>
            <person name="Kuo A."/>
            <person name="Labutti K."/>
            <person name="Pangilinan J."/>
            <person name="Lipzen A."/>
            <person name="Riley R."/>
            <person name="Andreopoulos W."/>
            <person name="He G."/>
            <person name="Johnson J."/>
            <person name="Barry K.W."/>
            <person name="Grigoriev I.V."/>
            <person name="Nagy L."/>
            <person name="Hibbett D."/>
            <person name="Henrissat B."/>
            <person name="Matheny P.B."/>
            <person name="Labbe J."/>
            <person name="Martin F."/>
        </authorList>
    </citation>
    <scope>NUCLEOTIDE SEQUENCE</scope>
    <source>
        <strain evidence="1">HHB10654</strain>
    </source>
</reference>
<name>A0ACB8STR0_9AGAM</name>
<dbReference type="EMBL" id="MU277228">
    <property type="protein sequence ID" value="KAI0059243.1"/>
    <property type="molecule type" value="Genomic_DNA"/>
</dbReference>
<accession>A0ACB8STR0</accession>